<sequence length="154" mass="17660">MITVHLTETEIQLYVDERQMISDEQKAHVEICTKCQAKTKNYALLFQSIHDAPKPTFDFDLSVLILEHLPQTQSETLVDKWMKYVVLGIIGIISLILLYLITPYLWAIFATISPLLICTIIVCTAGISMFLFTGMYHHYQQKIKVLNTTAPLQQ</sequence>
<protein>
    <submittedName>
        <fullName evidence="2">Uncharacterized protein</fullName>
    </submittedName>
</protein>
<dbReference type="AlphaFoldDB" id="A0A1M7BT34"/>
<dbReference type="STRING" id="1302687.SAMN05444267_102082"/>
<dbReference type="OrthoDB" id="708468at2"/>
<dbReference type="EMBL" id="FRAV01000020">
    <property type="protein sequence ID" value="SHL58185.1"/>
    <property type="molecule type" value="Genomic_DNA"/>
</dbReference>
<dbReference type="RefSeq" id="WP_073293666.1">
    <property type="nucleotide sequence ID" value="NZ_FRAV01000020.1"/>
</dbReference>
<proteinExistence type="predicted"/>
<evidence type="ECO:0000313" key="3">
    <source>
        <dbReference type="Proteomes" id="UP000184364"/>
    </source>
</evidence>
<organism evidence="2 3">
    <name type="scientific">Chryseobacterium polytrichastri</name>
    <dbReference type="NCBI Taxonomy" id="1302687"/>
    <lineage>
        <taxon>Bacteria</taxon>
        <taxon>Pseudomonadati</taxon>
        <taxon>Bacteroidota</taxon>
        <taxon>Flavobacteriia</taxon>
        <taxon>Flavobacteriales</taxon>
        <taxon>Weeksellaceae</taxon>
        <taxon>Chryseobacterium group</taxon>
        <taxon>Chryseobacterium</taxon>
    </lineage>
</organism>
<gene>
    <name evidence="2" type="ORF">SAMN05444267_102082</name>
</gene>
<evidence type="ECO:0000256" key="1">
    <source>
        <dbReference type="SAM" id="Phobius"/>
    </source>
</evidence>
<feature type="transmembrane region" description="Helical" evidence="1">
    <location>
        <begin position="107"/>
        <end position="132"/>
    </location>
</feature>
<keyword evidence="1" id="KW-0812">Transmembrane</keyword>
<name>A0A1M7BT34_9FLAO</name>
<dbReference type="Proteomes" id="UP000184364">
    <property type="component" value="Unassembled WGS sequence"/>
</dbReference>
<evidence type="ECO:0000313" key="2">
    <source>
        <dbReference type="EMBL" id="SHL58185.1"/>
    </source>
</evidence>
<feature type="transmembrane region" description="Helical" evidence="1">
    <location>
        <begin position="81"/>
        <end position="101"/>
    </location>
</feature>
<keyword evidence="1" id="KW-0472">Membrane</keyword>
<reference evidence="3" key="1">
    <citation type="submission" date="2016-11" db="EMBL/GenBank/DDBJ databases">
        <authorList>
            <person name="Varghese N."/>
            <person name="Submissions S."/>
        </authorList>
    </citation>
    <scope>NUCLEOTIDE SEQUENCE [LARGE SCALE GENOMIC DNA]</scope>
    <source>
        <strain evidence="3">DSM 26899</strain>
    </source>
</reference>
<keyword evidence="1" id="KW-1133">Transmembrane helix</keyword>
<keyword evidence="3" id="KW-1185">Reference proteome</keyword>
<accession>A0A1M7BT34</accession>